<evidence type="ECO:0000256" key="3">
    <source>
        <dbReference type="ARBA" id="ARBA00003485"/>
    </source>
</evidence>
<evidence type="ECO:0000259" key="20">
    <source>
        <dbReference type="Pfam" id="PF24621"/>
    </source>
</evidence>
<comment type="caution">
    <text evidence="18">Lacks conserved residue(s) required for the propagation of feature annotation.</text>
</comment>
<dbReference type="GO" id="GO:0003856">
    <property type="term" value="F:3-dehydroquinate synthase activity"/>
    <property type="evidence" value="ECO:0007669"/>
    <property type="project" value="UniProtKB-EC"/>
</dbReference>
<evidence type="ECO:0000256" key="12">
    <source>
        <dbReference type="ARBA" id="ARBA00022741"/>
    </source>
</evidence>
<dbReference type="RefSeq" id="WP_221121827.1">
    <property type="nucleotide sequence ID" value="NZ_JABDYA010000019.1"/>
</dbReference>
<proteinExistence type="inferred from homology"/>
<evidence type="ECO:0000256" key="18">
    <source>
        <dbReference type="HAMAP-Rule" id="MF_00110"/>
    </source>
</evidence>
<evidence type="ECO:0000256" key="10">
    <source>
        <dbReference type="ARBA" id="ARBA00022605"/>
    </source>
</evidence>
<evidence type="ECO:0000256" key="2">
    <source>
        <dbReference type="ARBA" id="ARBA00001911"/>
    </source>
</evidence>
<feature type="binding site" evidence="18">
    <location>
        <begin position="139"/>
        <end position="140"/>
    </location>
    <ligand>
        <name>NAD(+)</name>
        <dbReference type="ChEBI" id="CHEBI:57540"/>
    </ligand>
</feature>
<dbReference type="NCBIfam" id="TIGR01357">
    <property type="entry name" value="aroB"/>
    <property type="match status" value="1"/>
</dbReference>
<evidence type="ECO:0000256" key="13">
    <source>
        <dbReference type="ARBA" id="ARBA00022833"/>
    </source>
</evidence>
<dbReference type="InterPro" id="IPR016037">
    <property type="entry name" value="DHQ_synth_AroB"/>
</dbReference>
<evidence type="ECO:0000256" key="11">
    <source>
        <dbReference type="ARBA" id="ARBA00022723"/>
    </source>
</evidence>
<evidence type="ECO:0000313" key="21">
    <source>
        <dbReference type="EMBL" id="MBX5093608.1"/>
    </source>
</evidence>
<dbReference type="HAMAP" id="MF_00110">
    <property type="entry name" value="DHQ_synthase"/>
    <property type="match status" value="1"/>
</dbReference>
<keyword evidence="10 18" id="KW-0028">Amino-acid biosynthesis</keyword>
<gene>
    <name evidence="18" type="primary">aroB</name>
    <name evidence="21" type="ORF">HJB60_31315</name>
</gene>
<evidence type="ECO:0000256" key="6">
    <source>
        <dbReference type="ARBA" id="ARBA00005412"/>
    </source>
</evidence>
<feature type="binding site" evidence="18">
    <location>
        <begin position="115"/>
        <end position="119"/>
    </location>
    <ligand>
        <name>NAD(+)</name>
        <dbReference type="ChEBI" id="CHEBI:57540"/>
    </ligand>
</feature>
<feature type="binding site" evidence="18">
    <location>
        <position position="256"/>
    </location>
    <ligand>
        <name>Zn(2+)</name>
        <dbReference type="ChEBI" id="CHEBI:29105"/>
    </ligand>
</feature>
<dbReference type="SUPFAM" id="SSF56796">
    <property type="entry name" value="Dehydroquinate synthase-like"/>
    <property type="match status" value="1"/>
</dbReference>
<dbReference type="EMBL" id="JABDYF010000019">
    <property type="protein sequence ID" value="MBX5093608.1"/>
    <property type="molecule type" value="Genomic_DNA"/>
</dbReference>
<dbReference type="Proteomes" id="UP000770629">
    <property type="component" value="Unassembled WGS sequence"/>
</dbReference>
<evidence type="ECO:0000256" key="8">
    <source>
        <dbReference type="ARBA" id="ARBA00017684"/>
    </source>
</evidence>
<keyword evidence="14 18" id="KW-0520">NAD</keyword>
<sequence length="376" mass="39991">MNAISSASAVQTVHVPLGERAYDILIGPGLIARAGAEIASRLKGRKAAVVTDENVAPQYLDVLVASLDAAGIASAEVILPAGEKTKSFEHLITVCDKVLEARVERNDCVIALGGGVIGDLSGFAAGIVRRGVRFVQVPTSLLAQVDSSVGGKTGINSRHGKNLVGVFHQPDLVLADTDVLNTLSEREFRAGYAEVAKYGLIDKPVFFSWLETNWKAVFAGGSARIEAIATSCQAKADVVVADERETGQRALLNLGHTFGHALEAATAYDSRRLVHGEGVSIGMVLAYEFSARMNLASPDDARRVERHLNEVGLPTRMSDIPGELPPAETLMEAIAQDKKVKSGKLTFILTRGIGQSFVADDVPASEVLSFLREKHG</sequence>
<comment type="similarity">
    <text evidence="6 18">Belongs to the sugar phosphate cyclases superfamily. Dehydroquinate synthase family.</text>
</comment>
<reference evidence="21 22" key="1">
    <citation type="submission" date="2020-04" db="EMBL/GenBank/DDBJ databases">
        <title>Global-level population genomics: horizontal gene transfer, symbiosis and evolution in Rhizobia.</title>
        <authorList>
            <person name="Gai Y."/>
        </authorList>
    </citation>
    <scope>NUCLEOTIDE SEQUENCE [LARGE SCALE GENOMIC DNA]</scope>
    <source>
        <strain evidence="21 22">BLR33</strain>
    </source>
</reference>
<keyword evidence="11 18" id="KW-0479">Metal-binding</keyword>
<comment type="cofactor">
    <cofactor evidence="2 18">
        <name>NAD(+)</name>
        <dbReference type="ChEBI" id="CHEBI:57540"/>
    </cofactor>
</comment>
<dbReference type="CDD" id="cd08195">
    <property type="entry name" value="DHQS"/>
    <property type="match status" value="1"/>
</dbReference>
<keyword evidence="15 18" id="KW-0057">Aromatic amino acid biosynthesis</keyword>
<dbReference type="Gene3D" id="1.20.1090.10">
    <property type="entry name" value="Dehydroquinate synthase-like - alpha domain"/>
    <property type="match status" value="1"/>
</dbReference>
<keyword evidence="17 18" id="KW-0170">Cobalt</keyword>
<dbReference type="Gene3D" id="3.40.50.1970">
    <property type="match status" value="1"/>
</dbReference>
<evidence type="ECO:0000256" key="5">
    <source>
        <dbReference type="ARBA" id="ARBA00004661"/>
    </source>
</evidence>
<evidence type="ECO:0000259" key="19">
    <source>
        <dbReference type="Pfam" id="PF01761"/>
    </source>
</evidence>
<keyword evidence="16 18" id="KW-0456">Lyase</keyword>
<evidence type="ECO:0000256" key="16">
    <source>
        <dbReference type="ARBA" id="ARBA00023239"/>
    </source>
</evidence>
<dbReference type="InterPro" id="IPR050071">
    <property type="entry name" value="Dehydroquinate_synthase"/>
</dbReference>
<evidence type="ECO:0000256" key="15">
    <source>
        <dbReference type="ARBA" id="ARBA00023141"/>
    </source>
</evidence>
<protein>
    <recommendedName>
        <fullName evidence="8 18">3-dehydroquinate synthase</fullName>
        <shortName evidence="18">DHQS</shortName>
        <ecNumber evidence="7 18">4.2.3.4</ecNumber>
    </recommendedName>
</protein>
<dbReference type="PANTHER" id="PTHR43622">
    <property type="entry name" value="3-DEHYDROQUINATE SYNTHASE"/>
    <property type="match status" value="1"/>
</dbReference>
<dbReference type="InterPro" id="IPR030963">
    <property type="entry name" value="DHQ_synth_fam"/>
</dbReference>
<keyword evidence="12 18" id="KW-0547">Nucleotide-binding</keyword>
<keyword evidence="22" id="KW-1185">Reference proteome</keyword>
<feature type="binding site" evidence="18">
    <location>
        <position position="152"/>
    </location>
    <ligand>
        <name>NAD(+)</name>
        <dbReference type="ChEBI" id="CHEBI:57540"/>
    </ligand>
</feature>
<evidence type="ECO:0000256" key="9">
    <source>
        <dbReference type="ARBA" id="ARBA00022490"/>
    </source>
</evidence>
<comment type="catalytic activity">
    <reaction evidence="1 18">
        <text>7-phospho-2-dehydro-3-deoxy-D-arabino-heptonate = 3-dehydroquinate + phosphate</text>
        <dbReference type="Rhea" id="RHEA:21968"/>
        <dbReference type="ChEBI" id="CHEBI:32364"/>
        <dbReference type="ChEBI" id="CHEBI:43474"/>
        <dbReference type="ChEBI" id="CHEBI:58394"/>
        <dbReference type="EC" id="4.2.3.4"/>
    </reaction>
</comment>
<feature type="domain" description="3-dehydroquinate synthase N-terminal" evidence="19">
    <location>
        <begin position="77"/>
        <end position="189"/>
    </location>
</feature>
<dbReference type="InterPro" id="IPR030960">
    <property type="entry name" value="DHQS/DOIS_N"/>
</dbReference>
<evidence type="ECO:0000256" key="7">
    <source>
        <dbReference type="ARBA" id="ARBA00013031"/>
    </source>
</evidence>
<feature type="domain" description="3-dehydroquinate synthase C-terminal" evidence="20">
    <location>
        <begin position="191"/>
        <end position="340"/>
    </location>
</feature>
<evidence type="ECO:0000256" key="17">
    <source>
        <dbReference type="ARBA" id="ARBA00023285"/>
    </source>
</evidence>
<dbReference type="EC" id="4.2.3.4" evidence="7 18"/>
<evidence type="ECO:0000256" key="4">
    <source>
        <dbReference type="ARBA" id="ARBA00004496"/>
    </source>
</evidence>
<dbReference type="PANTHER" id="PTHR43622:SF7">
    <property type="entry name" value="3-DEHYDROQUINATE SYNTHASE, CHLOROPLASTIC"/>
    <property type="match status" value="1"/>
</dbReference>
<dbReference type="Pfam" id="PF01761">
    <property type="entry name" value="DHQ_synthase"/>
    <property type="match status" value="1"/>
</dbReference>
<evidence type="ECO:0000313" key="22">
    <source>
        <dbReference type="Proteomes" id="UP000770629"/>
    </source>
</evidence>
<evidence type="ECO:0000256" key="14">
    <source>
        <dbReference type="ARBA" id="ARBA00023027"/>
    </source>
</evidence>
<evidence type="ECO:0000256" key="1">
    <source>
        <dbReference type="ARBA" id="ARBA00001393"/>
    </source>
</evidence>
<feature type="binding site" evidence="18">
    <location>
        <position position="275"/>
    </location>
    <ligand>
        <name>Zn(2+)</name>
        <dbReference type="ChEBI" id="CHEBI:29105"/>
    </ligand>
</feature>
<feature type="binding site" evidence="18">
    <location>
        <position position="161"/>
    </location>
    <ligand>
        <name>NAD(+)</name>
        <dbReference type="ChEBI" id="CHEBI:57540"/>
    </ligand>
</feature>
<accession>A0ABS7IP15</accession>
<keyword evidence="13 18" id="KW-0862">Zinc</keyword>
<organism evidence="21 22">
    <name type="scientific">Rhizobium lentis</name>
    <dbReference type="NCBI Taxonomy" id="1138194"/>
    <lineage>
        <taxon>Bacteria</taxon>
        <taxon>Pseudomonadati</taxon>
        <taxon>Pseudomonadota</taxon>
        <taxon>Alphaproteobacteria</taxon>
        <taxon>Hyphomicrobiales</taxon>
        <taxon>Rhizobiaceae</taxon>
        <taxon>Rhizobium/Agrobacterium group</taxon>
        <taxon>Rhizobium</taxon>
    </lineage>
</organism>
<dbReference type="InterPro" id="IPR056179">
    <property type="entry name" value="DHQS_C"/>
</dbReference>
<feature type="binding site" evidence="18">
    <location>
        <position position="194"/>
    </location>
    <ligand>
        <name>Zn(2+)</name>
        <dbReference type="ChEBI" id="CHEBI:29105"/>
    </ligand>
</feature>
<keyword evidence="9 18" id="KW-0963">Cytoplasm</keyword>
<dbReference type="Pfam" id="PF24621">
    <property type="entry name" value="DHQS_C"/>
    <property type="match status" value="1"/>
</dbReference>
<comment type="cofactor">
    <cofactor evidence="18">
        <name>Co(2+)</name>
        <dbReference type="ChEBI" id="CHEBI:48828"/>
    </cofactor>
    <cofactor evidence="18">
        <name>Zn(2+)</name>
        <dbReference type="ChEBI" id="CHEBI:29105"/>
    </cofactor>
    <text evidence="18">Binds 1 divalent metal cation per subunit. Can use either Co(2+) or Zn(2+).</text>
</comment>
<comment type="function">
    <text evidence="3 18">Catalyzes the conversion of 3-deoxy-D-arabino-heptulosonate 7-phosphate (DAHP) to dehydroquinate (DHQ).</text>
</comment>
<dbReference type="PIRSF" id="PIRSF001455">
    <property type="entry name" value="DHQ_synth"/>
    <property type="match status" value="1"/>
</dbReference>
<comment type="subcellular location">
    <subcellularLocation>
        <location evidence="4 18">Cytoplasm</location>
    </subcellularLocation>
</comment>
<comment type="caution">
    <text evidence="21">The sequence shown here is derived from an EMBL/GenBank/DDBJ whole genome shotgun (WGS) entry which is preliminary data.</text>
</comment>
<comment type="pathway">
    <text evidence="5 18">Metabolic intermediate biosynthesis; chorismate biosynthesis; chorismate from D-erythrose 4-phosphate and phosphoenolpyruvate: step 2/7.</text>
</comment>
<name>A0ABS7IP15_9HYPH</name>